<dbReference type="PANTHER" id="PTHR23416">
    <property type="entry name" value="SIALIC ACID SYNTHASE-RELATED"/>
    <property type="match status" value="1"/>
</dbReference>
<dbReference type="InterPro" id="IPR011004">
    <property type="entry name" value="Trimer_LpxA-like_sf"/>
</dbReference>
<keyword evidence="3" id="KW-0677">Repeat</keyword>
<evidence type="ECO:0000256" key="3">
    <source>
        <dbReference type="ARBA" id="ARBA00022737"/>
    </source>
</evidence>
<dbReference type="KEGG" id="pmuc:ING2E5A_2700"/>
<sequence length="206" mass="22904">MSRIKEIIMENPRLKRIVLDMMIHPVKIRPRFWLRLFQFLYIKRGKGAVICRSVRCDIVPFRKFQIGRNTVVEDFTVVNNAVGDIIIGDNTRVGIGNTLIGPAKIGNNVIIAQHVVIAALNHVYMDVTTEIVNQGVTTAGIVIGNDVWIGANSTILAGVHIGEHVVIGAGSVVTKDIPSYCVAAGNPAQVVKRYDQRKEQWIRIER</sequence>
<keyword evidence="6" id="KW-1185">Reference proteome</keyword>
<dbReference type="GO" id="GO:0008374">
    <property type="term" value="F:O-acyltransferase activity"/>
    <property type="evidence" value="ECO:0007669"/>
    <property type="project" value="TreeGrafter"/>
</dbReference>
<dbReference type="Pfam" id="PF00132">
    <property type="entry name" value="Hexapep"/>
    <property type="match status" value="2"/>
</dbReference>
<keyword evidence="4 5" id="KW-0012">Acyltransferase</keyword>
<dbReference type="PANTHER" id="PTHR23416:SF23">
    <property type="entry name" value="ACETYLTRANSFERASE C18B11.09C-RELATED"/>
    <property type="match status" value="1"/>
</dbReference>
<organism evidence="5 6">
    <name type="scientific">Petrimonas mucosa</name>
    <dbReference type="NCBI Taxonomy" id="1642646"/>
    <lineage>
        <taxon>Bacteria</taxon>
        <taxon>Pseudomonadati</taxon>
        <taxon>Bacteroidota</taxon>
        <taxon>Bacteroidia</taxon>
        <taxon>Bacteroidales</taxon>
        <taxon>Dysgonomonadaceae</taxon>
        <taxon>Petrimonas</taxon>
    </lineage>
</organism>
<gene>
    <name evidence="5" type="ORF">ING2E5A_2700</name>
</gene>
<proteinExistence type="inferred from homology"/>
<dbReference type="PROSITE" id="PS00101">
    <property type="entry name" value="HEXAPEP_TRANSFERASES"/>
    <property type="match status" value="1"/>
</dbReference>
<dbReference type="SUPFAM" id="SSF51161">
    <property type="entry name" value="Trimeric LpxA-like enzymes"/>
    <property type="match status" value="1"/>
</dbReference>
<protein>
    <submittedName>
        <fullName evidence="5">Putative acetyltransferase MJ1064</fullName>
        <ecNumber evidence="5">2.3.1.-</ecNumber>
    </submittedName>
</protein>
<dbReference type="AlphaFoldDB" id="A0A1G4GAC0"/>
<evidence type="ECO:0000313" key="5">
    <source>
        <dbReference type="EMBL" id="SCM59496.1"/>
    </source>
</evidence>
<evidence type="ECO:0000313" key="6">
    <source>
        <dbReference type="Proteomes" id="UP000178485"/>
    </source>
</evidence>
<reference evidence="5 6" key="1">
    <citation type="submission" date="2016-08" db="EMBL/GenBank/DDBJ databases">
        <authorList>
            <person name="Seilhamer J.J."/>
        </authorList>
    </citation>
    <scope>NUCLEOTIDE SEQUENCE [LARGE SCALE GENOMIC DNA]</scope>
    <source>
        <strain evidence="5">ING2-E5A</strain>
    </source>
</reference>
<evidence type="ECO:0000256" key="2">
    <source>
        <dbReference type="ARBA" id="ARBA00022679"/>
    </source>
</evidence>
<comment type="similarity">
    <text evidence="1">Belongs to the transferase hexapeptide repeat family.</text>
</comment>
<dbReference type="InterPro" id="IPR051159">
    <property type="entry name" value="Hexapeptide_acetyltransf"/>
</dbReference>
<dbReference type="InterPro" id="IPR001451">
    <property type="entry name" value="Hexapep"/>
</dbReference>
<dbReference type="CDD" id="cd04647">
    <property type="entry name" value="LbH_MAT_like"/>
    <property type="match status" value="1"/>
</dbReference>
<evidence type="ECO:0000256" key="4">
    <source>
        <dbReference type="ARBA" id="ARBA00023315"/>
    </source>
</evidence>
<evidence type="ECO:0000256" key="1">
    <source>
        <dbReference type="ARBA" id="ARBA00007274"/>
    </source>
</evidence>
<name>A0A1G4GAC0_9BACT</name>
<accession>A0A1G4GAC0</accession>
<dbReference type="STRING" id="1642646.ING2E5A_2700"/>
<dbReference type="EC" id="2.3.1.-" evidence="5"/>
<dbReference type="Gene3D" id="2.160.10.10">
    <property type="entry name" value="Hexapeptide repeat proteins"/>
    <property type="match status" value="1"/>
</dbReference>
<keyword evidence="2 5" id="KW-0808">Transferase</keyword>
<dbReference type="RefSeq" id="WP_071138369.1">
    <property type="nucleotide sequence ID" value="NZ_LT608328.1"/>
</dbReference>
<dbReference type="EMBL" id="LT608328">
    <property type="protein sequence ID" value="SCM59496.1"/>
    <property type="molecule type" value="Genomic_DNA"/>
</dbReference>
<dbReference type="Proteomes" id="UP000178485">
    <property type="component" value="Chromosome i"/>
</dbReference>
<dbReference type="InterPro" id="IPR018357">
    <property type="entry name" value="Hexapep_transf_CS"/>
</dbReference>
<dbReference type="GO" id="GO:0005829">
    <property type="term" value="C:cytosol"/>
    <property type="evidence" value="ECO:0007669"/>
    <property type="project" value="TreeGrafter"/>
</dbReference>